<evidence type="ECO:0000256" key="1">
    <source>
        <dbReference type="ARBA" id="ARBA00001561"/>
    </source>
</evidence>
<dbReference type="PANTHER" id="PTHR30404:SF0">
    <property type="entry name" value="N-ACETYLMURAMOYL-L-ALANINE AMIDASE AMIC"/>
    <property type="match status" value="1"/>
</dbReference>
<dbReference type="GO" id="GO:0008745">
    <property type="term" value="F:N-acetylmuramoyl-L-alanine amidase activity"/>
    <property type="evidence" value="ECO:0007669"/>
    <property type="project" value="UniProtKB-EC"/>
</dbReference>
<evidence type="ECO:0000313" key="5">
    <source>
        <dbReference type="EMBL" id="WCG02195.1"/>
    </source>
</evidence>
<dbReference type="EC" id="3.5.1.28" evidence="2"/>
<organism evidence="5 6">
    <name type="scientific">Porphyromonas gingivalis</name>
    <name type="common">Bacteroides gingivalis</name>
    <dbReference type="NCBI Taxonomy" id="837"/>
    <lineage>
        <taxon>Bacteria</taxon>
        <taxon>Pseudomonadati</taxon>
        <taxon>Bacteroidota</taxon>
        <taxon>Bacteroidia</taxon>
        <taxon>Bacteroidales</taxon>
        <taxon>Porphyromonadaceae</taxon>
        <taxon>Porphyromonas</taxon>
    </lineage>
</organism>
<dbReference type="Gene3D" id="3.40.630.40">
    <property type="entry name" value="Zn-dependent exopeptidases"/>
    <property type="match status" value="1"/>
</dbReference>
<accession>A0AAF0BD93</accession>
<evidence type="ECO:0000256" key="3">
    <source>
        <dbReference type="ARBA" id="ARBA00022801"/>
    </source>
</evidence>
<dbReference type="EMBL" id="CP116614">
    <property type="protein sequence ID" value="WCG02195.1"/>
    <property type="molecule type" value="Genomic_DNA"/>
</dbReference>
<dbReference type="Pfam" id="PF01520">
    <property type="entry name" value="Amidase_3"/>
    <property type="match status" value="1"/>
</dbReference>
<comment type="catalytic activity">
    <reaction evidence="1">
        <text>Hydrolyzes the link between N-acetylmuramoyl residues and L-amino acid residues in certain cell-wall glycopeptides.</text>
        <dbReference type="EC" id="3.5.1.28"/>
    </reaction>
</comment>
<name>A0AAF0BD93_PORGN</name>
<dbReference type="GO" id="GO:0030288">
    <property type="term" value="C:outer membrane-bounded periplasmic space"/>
    <property type="evidence" value="ECO:0007669"/>
    <property type="project" value="TreeGrafter"/>
</dbReference>
<dbReference type="CDD" id="cd02696">
    <property type="entry name" value="MurNAc-LAA"/>
    <property type="match status" value="1"/>
</dbReference>
<evidence type="ECO:0000259" key="4">
    <source>
        <dbReference type="SMART" id="SM00646"/>
    </source>
</evidence>
<dbReference type="SMART" id="SM00646">
    <property type="entry name" value="Ami_3"/>
    <property type="match status" value="1"/>
</dbReference>
<dbReference type="Proteomes" id="UP001179501">
    <property type="component" value="Chromosome"/>
</dbReference>
<reference evidence="5" key="1">
    <citation type="submission" date="2023-01" db="EMBL/GenBank/DDBJ databases">
        <title>Phages are important unrecognized players in the ecology of the oral pathogen Porphyromonas gingivalis.</title>
        <authorList>
            <person name="Matrishin C.B."/>
            <person name="Kauffman K.M."/>
        </authorList>
    </citation>
    <scope>NUCLEOTIDE SEQUENCE</scope>
    <source>
        <strain evidence="5">ATCC 49417</strain>
    </source>
</reference>
<dbReference type="SUPFAM" id="SSF53187">
    <property type="entry name" value="Zn-dependent exopeptidases"/>
    <property type="match status" value="1"/>
</dbReference>
<keyword evidence="3" id="KW-0378">Hydrolase</keyword>
<protein>
    <recommendedName>
        <fullName evidence="2">N-acetylmuramoyl-L-alanine amidase</fullName>
        <ecNumber evidence="2">3.5.1.28</ecNumber>
    </recommendedName>
</protein>
<dbReference type="InterPro" id="IPR002508">
    <property type="entry name" value="MurNAc-LAA_cat"/>
</dbReference>
<dbReference type="PANTHER" id="PTHR30404">
    <property type="entry name" value="N-ACETYLMURAMOYL-L-ALANINE AMIDASE"/>
    <property type="match status" value="1"/>
</dbReference>
<dbReference type="InterPro" id="IPR050695">
    <property type="entry name" value="N-acetylmuramoyl_amidase_3"/>
</dbReference>
<evidence type="ECO:0000313" key="6">
    <source>
        <dbReference type="Proteomes" id="UP001179501"/>
    </source>
</evidence>
<dbReference type="AlphaFoldDB" id="A0AAF0BD93"/>
<sequence length="215" mass="24284">MRILIDNGHGINTPGKRSPDGRLREYLYTREIADAVVLELRRRGYDAERIVREELDVSLATRVQRVNDVCKEVGAKNCLLVSIHVDAAGDGSKWMLAGGWSAYTTPGRTKSDRLAECLYDSAEVYLKEYAERQLTGKKDGYYSSAQRPYRADKTDGDRDIEANFYILKNTLCAAVLTENLFQDNRLDVEFLLSSEGRKAITALHVNGIIKYLNEL</sequence>
<evidence type="ECO:0000256" key="2">
    <source>
        <dbReference type="ARBA" id="ARBA00011901"/>
    </source>
</evidence>
<dbReference type="GO" id="GO:0009253">
    <property type="term" value="P:peptidoglycan catabolic process"/>
    <property type="evidence" value="ECO:0007669"/>
    <property type="project" value="InterPro"/>
</dbReference>
<dbReference type="RefSeq" id="WP_077083928.1">
    <property type="nucleotide sequence ID" value="NZ_CP116614.1"/>
</dbReference>
<feature type="domain" description="MurNAc-LAA" evidence="4">
    <location>
        <begin position="69"/>
        <end position="209"/>
    </location>
</feature>
<proteinExistence type="predicted"/>
<gene>
    <name evidence="5" type="ORF">NY151_05765</name>
</gene>